<dbReference type="PANTHER" id="PTHR42028:SF1">
    <property type="entry name" value="YALI0E30657P"/>
    <property type="match status" value="1"/>
</dbReference>
<feature type="region of interest" description="Disordered" evidence="1">
    <location>
        <begin position="43"/>
        <end position="135"/>
    </location>
</feature>
<proteinExistence type="predicted"/>
<dbReference type="EMBL" id="JBBWUH010000003">
    <property type="protein sequence ID" value="KAK8173730.1"/>
    <property type="molecule type" value="Genomic_DNA"/>
</dbReference>
<evidence type="ECO:0000256" key="1">
    <source>
        <dbReference type="SAM" id="MobiDB-lite"/>
    </source>
</evidence>
<feature type="transmembrane region" description="Helical" evidence="2">
    <location>
        <begin position="291"/>
        <end position="314"/>
    </location>
</feature>
<accession>A0ABR1XZM7</accession>
<feature type="compositionally biased region" description="Basic and acidic residues" evidence="1">
    <location>
        <begin position="61"/>
        <end position="72"/>
    </location>
</feature>
<reference evidence="5 6" key="1">
    <citation type="journal article" date="2022" name="G3 (Bethesda)">
        <title>Enemy or ally: a genomic approach to elucidate the lifestyle of Phyllosticta citrichinaensis.</title>
        <authorList>
            <person name="Buijs V.A."/>
            <person name="Groenewald J.Z."/>
            <person name="Haridas S."/>
            <person name="LaButti K.M."/>
            <person name="Lipzen A."/>
            <person name="Martin F.M."/>
            <person name="Barry K."/>
            <person name="Grigoriev I.V."/>
            <person name="Crous P.W."/>
            <person name="Seidl M.F."/>
        </authorList>
    </citation>
    <scope>NUCLEOTIDE SEQUENCE [LARGE SCALE GENOMIC DNA]</scope>
    <source>
        <strain evidence="5 6">CBS 129764</strain>
    </source>
</reference>
<keyword evidence="2" id="KW-1133">Transmembrane helix</keyword>
<feature type="compositionally biased region" description="Basic and acidic residues" evidence="1">
    <location>
        <begin position="82"/>
        <end position="91"/>
    </location>
</feature>
<evidence type="ECO:0000313" key="5">
    <source>
        <dbReference type="EMBL" id="KAK8173730.1"/>
    </source>
</evidence>
<name>A0ABR1XZM7_9PEZI</name>
<evidence type="ECO:0000313" key="6">
    <source>
        <dbReference type="Proteomes" id="UP001456524"/>
    </source>
</evidence>
<evidence type="ECO:0000256" key="2">
    <source>
        <dbReference type="SAM" id="Phobius"/>
    </source>
</evidence>
<dbReference type="Pfam" id="PF23585">
    <property type="entry name" value="DUF7137"/>
    <property type="match status" value="1"/>
</dbReference>
<organism evidence="5 6">
    <name type="scientific">Phyllosticta citrichinensis</name>
    <dbReference type="NCBI Taxonomy" id="1130410"/>
    <lineage>
        <taxon>Eukaryota</taxon>
        <taxon>Fungi</taxon>
        <taxon>Dikarya</taxon>
        <taxon>Ascomycota</taxon>
        <taxon>Pezizomycotina</taxon>
        <taxon>Dothideomycetes</taxon>
        <taxon>Dothideomycetes incertae sedis</taxon>
        <taxon>Botryosphaeriales</taxon>
        <taxon>Phyllostictaceae</taxon>
        <taxon>Phyllosticta</taxon>
    </lineage>
</organism>
<protein>
    <recommendedName>
        <fullName evidence="4">DUF7137 domain-containing protein</fullName>
    </recommendedName>
</protein>
<keyword evidence="3" id="KW-0732">Signal</keyword>
<gene>
    <name evidence="5" type="ORF">IWX90DRAFT_152656</name>
</gene>
<feature type="compositionally biased region" description="Low complexity" evidence="1">
    <location>
        <begin position="92"/>
        <end position="135"/>
    </location>
</feature>
<keyword evidence="6" id="KW-1185">Reference proteome</keyword>
<dbReference type="InterPro" id="IPR055561">
    <property type="entry name" value="DUF7137"/>
</dbReference>
<sequence length="315" mass="33251">MRPAQLLAAVVTLSSLSAAWPWPPNVDDIKGVMGIENILYRRQNNNNNNNDQTSSSNTAKETAKETTDKAKATTDTASKTAAKTDKTDKTDSASGTAAKTTGGTAAATTGKSAATETASKTGKQTGTGKSKGTATSKKTFGATAGYGGISMITPAATDQASFYKIGDWVSFAWNYTSLSVTPKHINVLASCSKNQETYTLASNMSVEKTGMIYWDTGEYQKTATKSLIMETYTLIVYDADSSISATAAPGYLGVADTFYFGMYLPQAYTPRSEWSCAGCSAGNPSLERQTLGFLFGSFAITVISFTWFVIGAGVV</sequence>
<evidence type="ECO:0000256" key="3">
    <source>
        <dbReference type="SAM" id="SignalP"/>
    </source>
</evidence>
<feature type="domain" description="DUF7137" evidence="4">
    <location>
        <begin position="144"/>
        <end position="277"/>
    </location>
</feature>
<keyword evidence="2" id="KW-0472">Membrane</keyword>
<comment type="caution">
    <text evidence="5">The sequence shown here is derived from an EMBL/GenBank/DDBJ whole genome shotgun (WGS) entry which is preliminary data.</text>
</comment>
<evidence type="ECO:0000259" key="4">
    <source>
        <dbReference type="Pfam" id="PF23585"/>
    </source>
</evidence>
<dbReference type="Proteomes" id="UP001456524">
    <property type="component" value="Unassembled WGS sequence"/>
</dbReference>
<feature type="signal peptide" evidence="3">
    <location>
        <begin position="1"/>
        <end position="19"/>
    </location>
</feature>
<feature type="chain" id="PRO_5045360805" description="DUF7137 domain-containing protein" evidence="3">
    <location>
        <begin position="20"/>
        <end position="315"/>
    </location>
</feature>
<keyword evidence="2" id="KW-0812">Transmembrane</keyword>
<dbReference type="PANTHER" id="PTHR42028">
    <property type="entry name" value="CHROMOSOME 1, WHOLE GENOME SHOTGUN SEQUENCE"/>
    <property type="match status" value="1"/>
</dbReference>